<feature type="non-terminal residue" evidence="1">
    <location>
        <position position="1"/>
    </location>
</feature>
<evidence type="ECO:0000313" key="1">
    <source>
        <dbReference type="EMBL" id="CAG8785485.1"/>
    </source>
</evidence>
<keyword evidence="2" id="KW-1185">Reference proteome</keyword>
<comment type="caution">
    <text evidence="1">The sequence shown here is derived from an EMBL/GenBank/DDBJ whole genome shotgun (WGS) entry which is preliminary data.</text>
</comment>
<proteinExistence type="predicted"/>
<dbReference type="EMBL" id="CAJVQC010047966">
    <property type="protein sequence ID" value="CAG8785485.1"/>
    <property type="molecule type" value="Genomic_DNA"/>
</dbReference>
<evidence type="ECO:0000313" key="2">
    <source>
        <dbReference type="Proteomes" id="UP000789920"/>
    </source>
</evidence>
<organism evidence="1 2">
    <name type="scientific">Racocetra persica</name>
    <dbReference type="NCBI Taxonomy" id="160502"/>
    <lineage>
        <taxon>Eukaryota</taxon>
        <taxon>Fungi</taxon>
        <taxon>Fungi incertae sedis</taxon>
        <taxon>Mucoromycota</taxon>
        <taxon>Glomeromycotina</taxon>
        <taxon>Glomeromycetes</taxon>
        <taxon>Diversisporales</taxon>
        <taxon>Gigasporaceae</taxon>
        <taxon>Racocetra</taxon>
    </lineage>
</organism>
<feature type="non-terminal residue" evidence="1">
    <location>
        <position position="65"/>
    </location>
</feature>
<reference evidence="1" key="1">
    <citation type="submission" date="2021-06" db="EMBL/GenBank/DDBJ databases">
        <authorList>
            <person name="Kallberg Y."/>
            <person name="Tangrot J."/>
            <person name="Rosling A."/>
        </authorList>
    </citation>
    <scope>NUCLEOTIDE SEQUENCE</scope>
    <source>
        <strain evidence="1">MA461A</strain>
    </source>
</reference>
<name>A0ACA9RB21_9GLOM</name>
<sequence length="65" mass="7853">RREKMSNAITLDRNRAEGLLVMSLYLGDIRNLSNEQLLQKAWEKIQDRYFNIFSLHRYNMCRTAF</sequence>
<gene>
    <name evidence="1" type="ORF">RPERSI_LOCUS18227</name>
</gene>
<protein>
    <submittedName>
        <fullName evidence="1">1586_t:CDS:1</fullName>
    </submittedName>
</protein>
<accession>A0ACA9RB21</accession>
<dbReference type="Proteomes" id="UP000789920">
    <property type="component" value="Unassembled WGS sequence"/>
</dbReference>